<dbReference type="GO" id="GO:0006750">
    <property type="term" value="P:glutathione biosynthetic process"/>
    <property type="evidence" value="ECO:0007669"/>
    <property type="project" value="UniProtKB-UniPathway"/>
</dbReference>
<feature type="domain" description="NADP-dependent oxidoreductase" evidence="10">
    <location>
        <begin position="49"/>
        <end position="238"/>
    </location>
</feature>
<dbReference type="SUPFAM" id="SSF51430">
    <property type="entry name" value="NAD(P)-linked oxidoreductase"/>
    <property type="match status" value="1"/>
</dbReference>
<evidence type="ECO:0000256" key="8">
    <source>
        <dbReference type="ARBA" id="ARBA00031732"/>
    </source>
</evidence>
<keyword evidence="12" id="KW-1185">Reference proteome</keyword>
<evidence type="ECO:0000313" key="12">
    <source>
        <dbReference type="Proteomes" id="UP000193685"/>
    </source>
</evidence>
<dbReference type="InterPro" id="IPR036812">
    <property type="entry name" value="NAD(P)_OxRdtase_dom_sf"/>
</dbReference>
<evidence type="ECO:0000256" key="4">
    <source>
        <dbReference type="ARBA" id="ARBA00022684"/>
    </source>
</evidence>
<evidence type="ECO:0000256" key="6">
    <source>
        <dbReference type="ARBA" id="ARBA00030406"/>
    </source>
</evidence>
<dbReference type="AlphaFoldDB" id="A0A1Y2FK49"/>
<sequence length="251" mass="27370">MVARILQSDNAMRLSPNHTALSDSNAELIAALKQSLATNDSATDDALLSEDRDEYEITLKLFFTPDTTAESRSEDVARCVDATIEQLKVKSVDLLILAFPGIVLDAEDEEDAFDEASLKDIAKVYQAAQDLVAQGKAKGLGVSEFSAARLKQLYDTAAEYNDAGLPTVNQINLKDCCVMPADLIALAKDRNIKLFTHGDLKEMLPQAQLDDLMVGTDAQTRFTAKWVSKVTCVVKSRGVVEFKGYAAMIES</sequence>
<dbReference type="STRING" id="56484.A0A1Y2FK49"/>
<evidence type="ECO:0000259" key="10">
    <source>
        <dbReference type="Pfam" id="PF00248"/>
    </source>
</evidence>
<evidence type="ECO:0000256" key="9">
    <source>
        <dbReference type="ARBA" id="ARBA00032926"/>
    </source>
</evidence>
<protein>
    <recommendedName>
        <fullName evidence="8">GCS light chain</fullName>
    </recommendedName>
    <alternativeName>
        <fullName evidence="6">Gamma-ECS regulatory subunit</fullName>
    </alternativeName>
    <alternativeName>
        <fullName evidence="9">Gamma-glutamylcysteine synthetase regulatory subunit</fullName>
    </alternativeName>
    <alternativeName>
        <fullName evidence="7">Glutamate--cysteine ligase modifier subunit</fullName>
    </alternativeName>
</protein>
<dbReference type="Proteomes" id="UP000193685">
    <property type="component" value="Unassembled WGS sequence"/>
</dbReference>
<comment type="caution">
    <text evidence="11">The sequence shown here is derived from an EMBL/GenBank/DDBJ whole genome shotgun (WGS) entry which is preliminary data.</text>
</comment>
<comment type="similarity">
    <text evidence="2">Belongs to the aldo/keto reductase family. Glutamate--cysteine ligase light chain subfamily.</text>
</comment>
<evidence type="ECO:0000256" key="3">
    <source>
        <dbReference type="ARBA" id="ARBA00011532"/>
    </source>
</evidence>
<dbReference type="GO" id="GO:0017109">
    <property type="term" value="C:glutamate-cysteine ligase complex"/>
    <property type="evidence" value="ECO:0007669"/>
    <property type="project" value="TreeGrafter"/>
</dbReference>
<dbReference type="Pfam" id="PF00248">
    <property type="entry name" value="Aldo_ket_red"/>
    <property type="match status" value="1"/>
</dbReference>
<evidence type="ECO:0000256" key="5">
    <source>
        <dbReference type="ARBA" id="ARBA00023002"/>
    </source>
</evidence>
<dbReference type="GO" id="GO:0035226">
    <property type="term" value="F:glutamate-cysteine ligase catalytic subunit binding"/>
    <property type="evidence" value="ECO:0007669"/>
    <property type="project" value="InterPro"/>
</dbReference>
<evidence type="ECO:0000256" key="1">
    <source>
        <dbReference type="ARBA" id="ARBA00005006"/>
    </source>
</evidence>
<evidence type="ECO:0000313" key="11">
    <source>
        <dbReference type="EMBL" id="ORY84353.1"/>
    </source>
</evidence>
<gene>
    <name evidence="11" type="ORF">BCR37DRAFT_391941</name>
</gene>
<dbReference type="GO" id="GO:0030234">
    <property type="term" value="F:enzyme regulator activity"/>
    <property type="evidence" value="ECO:0007669"/>
    <property type="project" value="TreeGrafter"/>
</dbReference>
<comment type="pathway">
    <text evidence="1">Sulfur metabolism; glutathione biosynthesis; glutathione from L-cysteine and L-glutamate: step 1/2.</text>
</comment>
<dbReference type="PANTHER" id="PTHR13295">
    <property type="entry name" value="GLUTAMATE CYSTEINE LIGASE REGULATORY SUBUNIT"/>
    <property type="match status" value="1"/>
</dbReference>
<dbReference type="RefSeq" id="XP_040726371.1">
    <property type="nucleotide sequence ID" value="XM_040871081.1"/>
</dbReference>
<evidence type="ECO:0000256" key="2">
    <source>
        <dbReference type="ARBA" id="ARBA00008612"/>
    </source>
</evidence>
<dbReference type="GeneID" id="63787680"/>
<dbReference type="Gene3D" id="3.20.20.100">
    <property type="entry name" value="NADP-dependent oxidoreductase domain"/>
    <property type="match status" value="1"/>
</dbReference>
<keyword evidence="4" id="KW-0317">Glutathione biosynthesis</keyword>
<dbReference type="InterPro" id="IPR032963">
    <property type="entry name" value="Gclm"/>
</dbReference>
<organism evidence="11 12">
    <name type="scientific">Protomyces lactucae-debilis</name>
    <dbReference type="NCBI Taxonomy" id="2754530"/>
    <lineage>
        <taxon>Eukaryota</taxon>
        <taxon>Fungi</taxon>
        <taxon>Dikarya</taxon>
        <taxon>Ascomycota</taxon>
        <taxon>Taphrinomycotina</taxon>
        <taxon>Taphrinomycetes</taxon>
        <taxon>Taphrinales</taxon>
        <taxon>Protomycetaceae</taxon>
        <taxon>Protomyces</taxon>
    </lineage>
</organism>
<dbReference type="OrthoDB" id="5596051at2759"/>
<reference evidence="11 12" key="1">
    <citation type="submission" date="2016-07" db="EMBL/GenBank/DDBJ databases">
        <title>Pervasive Adenine N6-methylation of Active Genes in Fungi.</title>
        <authorList>
            <consortium name="DOE Joint Genome Institute"/>
            <person name="Mondo S.J."/>
            <person name="Dannebaum R.O."/>
            <person name="Kuo R.C."/>
            <person name="Labutti K."/>
            <person name="Haridas S."/>
            <person name="Kuo A."/>
            <person name="Salamov A."/>
            <person name="Ahrendt S.R."/>
            <person name="Lipzen A."/>
            <person name="Sullivan W."/>
            <person name="Andreopoulos W.B."/>
            <person name="Clum A."/>
            <person name="Lindquist E."/>
            <person name="Daum C."/>
            <person name="Ramamoorthy G.K."/>
            <person name="Gryganskyi A."/>
            <person name="Culley D."/>
            <person name="Magnuson J.K."/>
            <person name="James T.Y."/>
            <person name="O'Malley M.A."/>
            <person name="Stajich J.E."/>
            <person name="Spatafora J.W."/>
            <person name="Visel A."/>
            <person name="Grigoriev I.V."/>
        </authorList>
    </citation>
    <scope>NUCLEOTIDE SEQUENCE [LARGE SCALE GENOMIC DNA]</scope>
    <source>
        <strain evidence="11 12">12-1054</strain>
    </source>
</reference>
<dbReference type="OMA" id="AHEWIPL"/>
<dbReference type="PANTHER" id="PTHR13295:SF4">
    <property type="entry name" value="GLUTAMATE--CYSTEINE LIGASE REGULATORY SUBUNIT"/>
    <property type="match status" value="1"/>
</dbReference>
<dbReference type="GO" id="GO:0016491">
    <property type="term" value="F:oxidoreductase activity"/>
    <property type="evidence" value="ECO:0007669"/>
    <property type="project" value="UniProtKB-KW"/>
</dbReference>
<name>A0A1Y2FK49_PROLT</name>
<dbReference type="InterPro" id="IPR023210">
    <property type="entry name" value="NADP_OxRdtase_dom"/>
</dbReference>
<dbReference type="EMBL" id="MCFI01000006">
    <property type="protein sequence ID" value="ORY84353.1"/>
    <property type="molecule type" value="Genomic_DNA"/>
</dbReference>
<comment type="subunit">
    <text evidence="3">Heterodimer of a catalytic heavy chain and a regulatory light chain.</text>
</comment>
<dbReference type="UniPathway" id="UPA00142">
    <property type="reaction ID" value="UER00209"/>
</dbReference>
<accession>A0A1Y2FK49</accession>
<keyword evidence="5" id="KW-0560">Oxidoreductase</keyword>
<evidence type="ECO:0000256" key="7">
    <source>
        <dbReference type="ARBA" id="ARBA00031154"/>
    </source>
</evidence>
<proteinExistence type="inferred from homology"/>